<evidence type="ECO:0000313" key="7">
    <source>
        <dbReference type="Proteomes" id="UP001249020"/>
    </source>
</evidence>
<evidence type="ECO:0000259" key="5">
    <source>
        <dbReference type="Pfam" id="PF12802"/>
    </source>
</evidence>
<accession>A0AAW8R192</accession>
<protein>
    <recommendedName>
        <fullName evidence="4">HTH-type transcriptional regulator</fullName>
    </recommendedName>
</protein>
<keyword evidence="7" id="KW-1185">Reference proteome</keyword>
<keyword evidence="3 4" id="KW-0804">Transcription</keyword>
<dbReference type="EMBL" id="JAVRIE010000002">
    <property type="protein sequence ID" value="MDT0582052.1"/>
    <property type="molecule type" value="Genomic_DNA"/>
</dbReference>
<sequence>MSDNDIRITPLMETYILHWGEMGTRWGVNRTVSQIHALLYLLNAPVNAEQIAAALSVARSNVSTSIKELQSWDLIKTHSVLGDRRDHFCVKGDTWSMLLTIVEGRKKREIDPILSMLRQCELDMESDADTPKQVKAQISKMLSFMNTLTDWYEQIRSLPTSSLVSLMKMGARITRFLPGKKS</sequence>
<gene>
    <name evidence="6" type="ORF">RM544_05850</name>
</gene>
<organism evidence="6 7">
    <name type="scientific">Brumicola blandensis</name>
    <dbReference type="NCBI Taxonomy" id="3075611"/>
    <lineage>
        <taxon>Bacteria</taxon>
        <taxon>Pseudomonadati</taxon>
        <taxon>Pseudomonadota</taxon>
        <taxon>Gammaproteobacteria</taxon>
        <taxon>Alteromonadales</taxon>
        <taxon>Alteromonadaceae</taxon>
        <taxon>Brumicola</taxon>
    </lineage>
</organism>
<dbReference type="Proteomes" id="UP001249020">
    <property type="component" value="Unassembled WGS sequence"/>
</dbReference>
<dbReference type="SUPFAM" id="SSF46785">
    <property type="entry name" value="Winged helix' DNA-binding domain"/>
    <property type="match status" value="1"/>
</dbReference>
<dbReference type="InterPro" id="IPR036388">
    <property type="entry name" value="WH-like_DNA-bd_sf"/>
</dbReference>
<dbReference type="InterPro" id="IPR000835">
    <property type="entry name" value="HTH_MarR-typ"/>
</dbReference>
<evidence type="ECO:0000313" key="6">
    <source>
        <dbReference type="EMBL" id="MDT0582052.1"/>
    </source>
</evidence>
<dbReference type="GO" id="GO:0003677">
    <property type="term" value="F:DNA binding"/>
    <property type="evidence" value="ECO:0007669"/>
    <property type="project" value="UniProtKB-UniRule"/>
</dbReference>
<dbReference type="InterPro" id="IPR026282">
    <property type="entry name" value="MJ1563"/>
</dbReference>
<dbReference type="PANTHER" id="PTHR38465">
    <property type="entry name" value="HTH-TYPE TRANSCRIPTIONAL REGULATOR MJ1563-RELATED"/>
    <property type="match status" value="1"/>
</dbReference>
<dbReference type="GO" id="GO:0003700">
    <property type="term" value="F:DNA-binding transcription factor activity"/>
    <property type="evidence" value="ECO:0007669"/>
    <property type="project" value="InterPro"/>
</dbReference>
<comment type="caution">
    <text evidence="6">The sequence shown here is derived from an EMBL/GenBank/DDBJ whole genome shotgun (WGS) entry which is preliminary data.</text>
</comment>
<reference evidence="6 7" key="1">
    <citation type="submission" date="2023-09" db="EMBL/GenBank/DDBJ databases">
        <authorList>
            <person name="Rey-Velasco X."/>
        </authorList>
    </citation>
    <scope>NUCLEOTIDE SEQUENCE [LARGE SCALE GENOMIC DNA]</scope>
    <source>
        <strain evidence="6 7">W409</strain>
    </source>
</reference>
<evidence type="ECO:0000256" key="1">
    <source>
        <dbReference type="ARBA" id="ARBA00023015"/>
    </source>
</evidence>
<dbReference type="Pfam" id="PF12802">
    <property type="entry name" value="MarR_2"/>
    <property type="match status" value="1"/>
</dbReference>
<proteinExistence type="inferred from homology"/>
<dbReference type="RefSeq" id="WP_311360836.1">
    <property type="nucleotide sequence ID" value="NZ_JAVRIE010000002.1"/>
</dbReference>
<keyword evidence="1 4" id="KW-0805">Transcription regulation</keyword>
<dbReference type="PANTHER" id="PTHR38465:SF1">
    <property type="entry name" value="HTH-TYPE TRANSCRIPTIONAL REGULATOR MJ1563-RELATED"/>
    <property type="match status" value="1"/>
</dbReference>
<feature type="domain" description="HTH marR-type" evidence="5">
    <location>
        <begin position="27"/>
        <end position="85"/>
    </location>
</feature>
<evidence type="ECO:0000256" key="3">
    <source>
        <dbReference type="ARBA" id="ARBA00023163"/>
    </source>
</evidence>
<keyword evidence="2 4" id="KW-0238">DNA-binding</keyword>
<dbReference type="Gene3D" id="1.10.10.10">
    <property type="entry name" value="Winged helix-like DNA-binding domain superfamily/Winged helix DNA-binding domain"/>
    <property type="match status" value="1"/>
</dbReference>
<dbReference type="PIRSF" id="PIRSF006707">
    <property type="entry name" value="MJ1563"/>
    <property type="match status" value="1"/>
</dbReference>
<dbReference type="InterPro" id="IPR036390">
    <property type="entry name" value="WH_DNA-bd_sf"/>
</dbReference>
<dbReference type="InterPro" id="IPR052362">
    <property type="entry name" value="HTH-GbsR_regulator"/>
</dbReference>
<name>A0AAW8R192_9ALTE</name>
<evidence type="ECO:0000256" key="4">
    <source>
        <dbReference type="PIRNR" id="PIRNR006707"/>
    </source>
</evidence>
<comment type="similarity">
    <text evidence="4">Belongs to the GbsR family.</text>
</comment>
<dbReference type="AlphaFoldDB" id="A0AAW8R192"/>
<evidence type="ECO:0000256" key="2">
    <source>
        <dbReference type="ARBA" id="ARBA00023125"/>
    </source>
</evidence>